<keyword evidence="3" id="KW-1185">Reference proteome</keyword>
<dbReference type="Pfam" id="PF16138">
    <property type="entry name" value="DUF4846"/>
    <property type="match status" value="1"/>
</dbReference>
<sequence>MNKLKLIIAILSITITLSGCVNNIPTETSAITEPTESTQAAKAEIINEVGATIRERFLPPEGSERLEAATGSFAEYLQNLKLKAYGEKVLYYDGREKSDFAYISVIDQDITERNLQQCADAIMRLKGEYHYAKGEFDKISFNFVSGFKCDFKTWSSGRKVVLNGNNASWAAGPNNDTSYTSFRRYMDVVHSYASTISLKKQLEPVDMMEMEIGDVFIVAGSPGHAVIVVDMAIDKMTGTRYFILAQSYMPAQETQVLRNLSNPEISPWYTLEKGELITPHWTFPEGSLRRFPKK</sequence>
<gene>
    <name evidence="2" type="ORF">J2Z34_003025</name>
</gene>
<dbReference type="InterPro" id="IPR032315">
    <property type="entry name" value="DUF4846"/>
</dbReference>
<dbReference type="RefSeq" id="WP_209460682.1">
    <property type="nucleotide sequence ID" value="NZ_JAGGKC010000031.1"/>
</dbReference>
<reference evidence="2 3" key="1">
    <citation type="submission" date="2021-03" db="EMBL/GenBank/DDBJ databases">
        <title>Genomic Encyclopedia of Type Strains, Phase IV (KMG-IV): sequencing the most valuable type-strain genomes for metagenomic binning, comparative biology and taxonomic classification.</title>
        <authorList>
            <person name="Goeker M."/>
        </authorList>
    </citation>
    <scope>NUCLEOTIDE SEQUENCE [LARGE SCALE GENOMIC DNA]</scope>
    <source>
        <strain evidence="2 3">DSM 6139</strain>
    </source>
</reference>
<protein>
    <recommendedName>
        <fullName evidence="4">DUF4846 domain-containing protein</fullName>
    </recommendedName>
</protein>
<dbReference type="PROSITE" id="PS51257">
    <property type="entry name" value="PROKAR_LIPOPROTEIN"/>
    <property type="match status" value="1"/>
</dbReference>
<comment type="caution">
    <text evidence="2">The sequence shown here is derived from an EMBL/GenBank/DDBJ whole genome shotgun (WGS) entry which is preliminary data.</text>
</comment>
<evidence type="ECO:0008006" key="4">
    <source>
        <dbReference type="Google" id="ProtNLM"/>
    </source>
</evidence>
<feature type="signal peptide" evidence="1">
    <location>
        <begin position="1"/>
        <end position="23"/>
    </location>
</feature>
<organism evidence="2 3">
    <name type="scientific">Youngiibacter multivorans</name>
    <dbReference type="NCBI Taxonomy" id="937251"/>
    <lineage>
        <taxon>Bacteria</taxon>
        <taxon>Bacillati</taxon>
        <taxon>Bacillota</taxon>
        <taxon>Clostridia</taxon>
        <taxon>Eubacteriales</taxon>
        <taxon>Clostridiaceae</taxon>
        <taxon>Youngiibacter</taxon>
    </lineage>
</organism>
<proteinExistence type="predicted"/>
<name>A0ABS4G7I6_9CLOT</name>
<accession>A0ABS4G7I6</accession>
<feature type="chain" id="PRO_5047212042" description="DUF4846 domain-containing protein" evidence="1">
    <location>
        <begin position="24"/>
        <end position="294"/>
    </location>
</feature>
<evidence type="ECO:0000256" key="1">
    <source>
        <dbReference type="SAM" id="SignalP"/>
    </source>
</evidence>
<dbReference type="EMBL" id="JAGGKC010000031">
    <property type="protein sequence ID" value="MBP1920513.1"/>
    <property type="molecule type" value="Genomic_DNA"/>
</dbReference>
<evidence type="ECO:0000313" key="2">
    <source>
        <dbReference type="EMBL" id="MBP1920513.1"/>
    </source>
</evidence>
<evidence type="ECO:0000313" key="3">
    <source>
        <dbReference type="Proteomes" id="UP001519271"/>
    </source>
</evidence>
<dbReference type="Proteomes" id="UP001519271">
    <property type="component" value="Unassembled WGS sequence"/>
</dbReference>
<keyword evidence="1" id="KW-0732">Signal</keyword>